<evidence type="ECO:0000256" key="2">
    <source>
        <dbReference type="ARBA" id="ARBA00029447"/>
    </source>
</evidence>
<keyword evidence="4" id="KW-1133">Transmembrane helix</keyword>
<gene>
    <name evidence="7" type="ORF">ALO_05178</name>
</gene>
<dbReference type="GO" id="GO:0016020">
    <property type="term" value="C:membrane"/>
    <property type="evidence" value="ECO:0007669"/>
    <property type="project" value="InterPro"/>
</dbReference>
<dbReference type="SMART" id="SM00283">
    <property type="entry name" value="MA"/>
    <property type="match status" value="1"/>
</dbReference>
<dbReference type="PROSITE" id="PS50111">
    <property type="entry name" value="CHEMOTAXIS_TRANSDUC_2"/>
    <property type="match status" value="1"/>
</dbReference>
<evidence type="ECO:0000259" key="6">
    <source>
        <dbReference type="PROSITE" id="PS50885"/>
    </source>
</evidence>
<dbReference type="Proteomes" id="UP000003240">
    <property type="component" value="Unassembled WGS sequence"/>
</dbReference>
<sequence>MRLKIRLSIGAQILACSIAVAVAFTAVNAFAYYKVIQIERSYEQLLSYSISLIKDVKGVNIELWNQSTQVRSYVMSADKRNLQQYWDSQQRMQALLATLGTRMQSPEAEREFSVWQLAIRDYVRILDNGISVRDKIGQEDTVKYFATIAERAEGIDAITRMFLAFIDNEVAVKKEENHASVIIVENTVMGLNALIFLLVVGFSFWISRRIARSLAGVVIVADRIADGDLTYRSLNYKGDDEIGDLVKSFQTMTEHLRNLMSQVRRSVEQVASSSQQLTAIAEQSAQAASQVAGNVAQVAGGAANQVSAAERSVAIVGDMYKAIHHIAATAGKVSIYSDDAAKAAVAGSETVSQATGQIRTITETVNKSAQAVQKLGASSQQIGEIVDVITGIAGQTNLLALNAAIEAARAGEAGRGFAVVADEVRTLAEQSQEAAQKIADIVRSIQTETGVAVRVMNEGAAEVEQGTKSITATGDTFNHIVILVQGLNRQIQEISAAAQQLSASSDEVVKSVNGVKSIATDTAGNTQTISAAAEEQSASMEEISSSSQALSLMAADLQTAIGKFKL</sequence>
<dbReference type="STRING" id="1009370.ALO_05178"/>
<evidence type="ECO:0000313" key="7">
    <source>
        <dbReference type="EMBL" id="EGO64967.1"/>
    </source>
</evidence>
<evidence type="ECO:0000256" key="4">
    <source>
        <dbReference type="SAM" id="Phobius"/>
    </source>
</evidence>
<dbReference type="GO" id="GO:0007165">
    <property type="term" value="P:signal transduction"/>
    <property type="evidence" value="ECO:0007669"/>
    <property type="project" value="UniProtKB-KW"/>
</dbReference>
<dbReference type="PANTHER" id="PTHR32089">
    <property type="entry name" value="METHYL-ACCEPTING CHEMOTAXIS PROTEIN MCPB"/>
    <property type="match status" value="1"/>
</dbReference>
<evidence type="ECO:0000256" key="3">
    <source>
        <dbReference type="PROSITE-ProRule" id="PRU00284"/>
    </source>
</evidence>
<evidence type="ECO:0000259" key="5">
    <source>
        <dbReference type="PROSITE" id="PS50111"/>
    </source>
</evidence>
<dbReference type="SMART" id="SM00304">
    <property type="entry name" value="HAMP"/>
    <property type="match status" value="1"/>
</dbReference>
<dbReference type="InterPro" id="IPR004089">
    <property type="entry name" value="MCPsignal_dom"/>
</dbReference>
<dbReference type="Pfam" id="PF05227">
    <property type="entry name" value="CHASE3"/>
    <property type="match status" value="1"/>
</dbReference>
<dbReference type="CDD" id="cd06225">
    <property type="entry name" value="HAMP"/>
    <property type="match status" value="1"/>
</dbReference>
<dbReference type="PANTHER" id="PTHR32089:SF112">
    <property type="entry name" value="LYSOZYME-LIKE PROTEIN-RELATED"/>
    <property type="match status" value="1"/>
</dbReference>
<dbReference type="RefSeq" id="WP_004093478.1">
    <property type="nucleotide sequence ID" value="NZ_AFGF01000040.1"/>
</dbReference>
<keyword evidence="8" id="KW-1185">Reference proteome</keyword>
<dbReference type="Pfam" id="PF00015">
    <property type="entry name" value="MCPsignal"/>
    <property type="match status" value="1"/>
</dbReference>
<accession>F7NG49</accession>
<dbReference type="AlphaFoldDB" id="F7NG49"/>
<dbReference type="EMBL" id="AFGF01000040">
    <property type="protein sequence ID" value="EGO64967.1"/>
    <property type="molecule type" value="Genomic_DNA"/>
</dbReference>
<proteinExistence type="inferred from homology"/>
<dbReference type="InterPro" id="IPR007891">
    <property type="entry name" value="CHASE3"/>
</dbReference>
<reference evidence="7 8" key="1">
    <citation type="journal article" date="2011" name="EMBO J.">
        <title>Structural diversity of bacterial flagellar motors.</title>
        <authorList>
            <person name="Chen S."/>
            <person name="Beeby M."/>
            <person name="Murphy G.E."/>
            <person name="Leadbetter J.R."/>
            <person name="Hendrixson D.R."/>
            <person name="Briegel A."/>
            <person name="Li Z."/>
            <person name="Shi J."/>
            <person name="Tocheva E.I."/>
            <person name="Muller A."/>
            <person name="Dobro M.J."/>
            <person name="Jensen G.J."/>
        </authorList>
    </citation>
    <scope>NUCLEOTIDE SEQUENCE [LARGE SCALE GENOMIC DNA]</scope>
    <source>
        <strain evidence="7 8">DSM 6540</strain>
    </source>
</reference>
<comment type="caution">
    <text evidence="7">The sequence shown here is derived from an EMBL/GenBank/DDBJ whole genome shotgun (WGS) entry which is preliminary data.</text>
</comment>
<feature type="domain" description="HAMP" evidence="6">
    <location>
        <begin position="208"/>
        <end position="261"/>
    </location>
</feature>
<name>F7NG49_9FIRM</name>
<keyword evidence="4" id="KW-0472">Membrane</keyword>
<evidence type="ECO:0000313" key="8">
    <source>
        <dbReference type="Proteomes" id="UP000003240"/>
    </source>
</evidence>
<dbReference type="SUPFAM" id="SSF58104">
    <property type="entry name" value="Methyl-accepting chemotaxis protein (MCP) signaling domain"/>
    <property type="match status" value="1"/>
</dbReference>
<keyword evidence="4" id="KW-0812">Transmembrane</keyword>
<keyword evidence="1 3" id="KW-0807">Transducer</keyword>
<dbReference type="PROSITE" id="PS50885">
    <property type="entry name" value="HAMP"/>
    <property type="match status" value="1"/>
</dbReference>
<feature type="domain" description="Methyl-accepting transducer" evidence="5">
    <location>
        <begin position="280"/>
        <end position="516"/>
    </location>
</feature>
<dbReference type="Pfam" id="PF00672">
    <property type="entry name" value="HAMP"/>
    <property type="match status" value="1"/>
</dbReference>
<dbReference type="Gene3D" id="6.10.340.10">
    <property type="match status" value="1"/>
</dbReference>
<evidence type="ECO:0000256" key="1">
    <source>
        <dbReference type="ARBA" id="ARBA00023224"/>
    </source>
</evidence>
<protein>
    <submittedName>
        <fullName evidence="7">Methyl-accepting chemotaxis sensory transducer</fullName>
    </submittedName>
</protein>
<comment type="similarity">
    <text evidence="2">Belongs to the methyl-accepting chemotaxis (MCP) protein family.</text>
</comment>
<dbReference type="Gene3D" id="1.10.287.950">
    <property type="entry name" value="Methyl-accepting chemotaxis protein"/>
    <property type="match status" value="1"/>
</dbReference>
<dbReference type="eggNOG" id="COG0840">
    <property type="taxonomic scope" value="Bacteria"/>
</dbReference>
<feature type="transmembrane region" description="Helical" evidence="4">
    <location>
        <begin position="188"/>
        <end position="206"/>
    </location>
</feature>
<dbReference type="CDD" id="cd11386">
    <property type="entry name" value="MCP_signal"/>
    <property type="match status" value="1"/>
</dbReference>
<dbReference type="InterPro" id="IPR003660">
    <property type="entry name" value="HAMP_dom"/>
</dbReference>
<organism evidence="7 8">
    <name type="scientific">Acetonema longum DSM 6540</name>
    <dbReference type="NCBI Taxonomy" id="1009370"/>
    <lineage>
        <taxon>Bacteria</taxon>
        <taxon>Bacillati</taxon>
        <taxon>Bacillota</taxon>
        <taxon>Negativicutes</taxon>
        <taxon>Acetonemataceae</taxon>
        <taxon>Acetonema</taxon>
    </lineage>
</organism>